<feature type="region of interest" description="Disordered" evidence="1">
    <location>
        <begin position="36"/>
        <end position="55"/>
    </location>
</feature>
<keyword evidence="4" id="KW-1185">Reference proteome</keyword>
<proteinExistence type="predicted"/>
<dbReference type="InterPro" id="IPR055290">
    <property type="entry name" value="At3g26010-like"/>
</dbReference>
<evidence type="ECO:0000259" key="2">
    <source>
        <dbReference type="Pfam" id="PF08268"/>
    </source>
</evidence>
<gene>
    <name evidence="3" type="ORF">NE237_030598</name>
</gene>
<feature type="compositionally biased region" description="Basic and acidic residues" evidence="1">
    <location>
        <begin position="36"/>
        <end position="45"/>
    </location>
</feature>
<evidence type="ECO:0000256" key="1">
    <source>
        <dbReference type="SAM" id="MobiDB-lite"/>
    </source>
</evidence>
<dbReference type="OrthoDB" id="1845982at2759"/>
<dbReference type="NCBIfam" id="TIGR01640">
    <property type="entry name" value="F_box_assoc_1"/>
    <property type="match status" value="1"/>
</dbReference>
<dbReference type="Gene3D" id="1.20.1280.50">
    <property type="match status" value="1"/>
</dbReference>
<dbReference type="InterPro" id="IPR017451">
    <property type="entry name" value="F-box-assoc_interact_dom"/>
</dbReference>
<accession>A0A9Q0GTC7</accession>
<dbReference type="Proteomes" id="UP001141806">
    <property type="component" value="Unassembled WGS sequence"/>
</dbReference>
<evidence type="ECO:0000313" key="4">
    <source>
        <dbReference type="Proteomes" id="UP001141806"/>
    </source>
</evidence>
<comment type="caution">
    <text evidence="3">The sequence shown here is derived from an EMBL/GenBank/DDBJ whole genome shotgun (WGS) entry which is preliminary data.</text>
</comment>
<dbReference type="EMBL" id="JAMYWD010000012">
    <property type="protein sequence ID" value="KAJ4953766.1"/>
    <property type="molecule type" value="Genomic_DNA"/>
</dbReference>
<reference evidence="3" key="1">
    <citation type="journal article" date="2023" name="Plant J.">
        <title>The genome of the king protea, Protea cynaroides.</title>
        <authorList>
            <person name="Chang J."/>
            <person name="Duong T.A."/>
            <person name="Schoeman C."/>
            <person name="Ma X."/>
            <person name="Roodt D."/>
            <person name="Barker N."/>
            <person name="Li Z."/>
            <person name="Van de Peer Y."/>
            <person name="Mizrachi E."/>
        </authorList>
    </citation>
    <scope>NUCLEOTIDE SEQUENCE</scope>
    <source>
        <tissue evidence="3">Young leaves</tissue>
    </source>
</reference>
<sequence length="415" mass="48209">MKTTDTMGTPTRTLACEIDNIMVNGFTMDLPLVTKEKEKEEEKGGSKSFSSSPTVPSDMQYEILCRVALDDLLRQCKWVCKYWNALTYNSTFKRFHSENTQSISGYFIQSMKKNRYHTSFISINPPSPSSISLDFMPTTDIKIEASSYQAQGLVCCVSKPHSTIPGYYVCKPVTRQWRQIPNPKTRYITEKMAIVVKKSQPLHYKIIRLSNSKTGCSLHCEIFDSKKWAWRMYFDNVKLPYYIILSLEPEVLVHGSFHWLTFGKHKQIFACDIDKENWSLISLPQSSASSSSSEEEIEAMNYDFQIHKTLVNCEGHLGLLYSSRSWMELWVMEDYMKKTWRKKYRVSLEPLNQMYVGGYSLLALDTMDMMLVKKFDQLIWYNFMRGVPTKVMKLQNLDHDTHHPLNSDNVSCDLK</sequence>
<evidence type="ECO:0000313" key="3">
    <source>
        <dbReference type="EMBL" id="KAJ4953766.1"/>
    </source>
</evidence>
<dbReference type="InterPro" id="IPR036047">
    <property type="entry name" value="F-box-like_dom_sf"/>
</dbReference>
<dbReference type="InterPro" id="IPR013187">
    <property type="entry name" value="F-box-assoc_dom_typ3"/>
</dbReference>
<feature type="domain" description="F-box associated beta-propeller type 3" evidence="2">
    <location>
        <begin position="112"/>
        <end position="348"/>
    </location>
</feature>
<protein>
    <recommendedName>
        <fullName evidence="2">F-box associated beta-propeller type 3 domain-containing protein</fullName>
    </recommendedName>
</protein>
<name>A0A9Q0GTC7_9MAGN</name>
<organism evidence="3 4">
    <name type="scientific">Protea cynaroides</name>
    <dbReference type="NCBI Taxonomy" id="273540"/>
    <lineage>
        <taxon>Eukaryota</taxon>
        <taxon>Viridiplantae</taxon>
        <taxon>Streptophyta</taxon>
        <taxon>Embryophyta</taxon>
        <taxon>Tracheophyta</taxon>
        <taxon>Spermatophyta</taxon>
        <taxon>Magnoliopsida</taxon>
        <taxon>Proteales</taxon>
        <taxon>Proteaceae</taxon>
        <taxon>Protea</taxon>
    </lineage>
</organism>
<dbReference type="SUPFAM" id="SSF81383">
    <property type="entry name" value="F-box domain"/>
    <property type="match status" value="1"/>
</dbReference>
<dbReference type="Pfam" id="PF08268">
    <property type="entry name" value="FBA_3"/>
    <property type="match status" value="1"/>
</dbReference>
<dbReference type="AlphaFoldDB" id="A0A9Q0GTC7"/>
<dbReference type="PANTHER" id="PTHR35546">
    <property type="entry name" value="F-BOX PROTEIN INTERACTION DOMAIN PROTEIN-RELATED"/>
    <property type="match status" value="1"/>
</dbReference>
<dbReference type="PANTHER" id="PTHR35546:SF16">
    <property type="entry name" value="F-BOX ASSOCIATED UBIQUITINATION EFFECTOR FAMILY PROTEIN-RELATED"/>
    <property type="match status" value="1"/>
</dbReference>